<gene>
    <name evidence="2" type="ORF">CLHUN_26290</name>
</gene>
<reference evidence="2 3" key="1">
    <citation type="submission" date="2017-03" db="EMBL/GenBank/DDBJ databases">
        <title>Genome sequence of Clostridium hungatei DSM 14427.</title>
        <authorList>
            <person name="Poehlein A."/>
            <person name="Daniel R."/>
        </authorList>
    </citation>
    <scope>NUCLEOTIDE SEQUENCE [LARGE SCALE GENOMIC DNA]</scope>
    <source>
        <strain evidence="2 3">DSM 14427</strain>
    </source>
</reference>
<evidence type="ECO:0000256" key="1">
    <source>
        <dbReference type="SAM" id="Phobius"/>
    </source>
</evidence>
<keyword evidence="1" id="KW-1133">Transmembrane helix</keyword>
<organism evidence="2 3">
    <name type="scientific">Ruminiclostridium hungatei</name>
    <name type="common">Clostridium hungatei</name>
    <dbReference type="NCBI Taxonomy" id="48256"/>
    <lineage>
        <taxon>Bacteria</taxon>
        <taxon>Bacillati</taxon>
        <taxon>Bacillota</taxon>
        <taxon>Clostridia</taxon>
        <taxon>Eubacteriales</taxon>
        <taxon>Oscillospiraceae</taxon>
        <taxon>Ruminiclostridium</taxon>
    </lineage>
</organism>
<feature type="transmembrane region" description="Helical" evidence="1">
    <location>
        <begin position="12"/>
        <end position="35"/>
    </location>
</feature>
<accession>A0A1V4SHU1</accession>
<dbReference type="RefSeq" id="WP_080065083.1">
    <property type="nucleotide sequence ID" value="NZ_MZGX01000017.1"/>
</dbReference>
<keyword evidence="1" id="KW-0472">Membrane</keyword>
<evidence type="ECO:0000313" key="2">
    <source>
        <dbReference type="EMBL" id="OPX43482.1"/>
    </source>
</evidence>
<sequence>MARKIRFRKIRIYHLKILAVIIMFLFVVIGGLVAVDITKSNVMKGHPQLEMVKISELDEDIYRISVFDDAFNLNLKYLKRELSKVKNIFR</sequence>
<evidence type="ECO:0000313" key="3">
    <source>
        <dbReference type="Proteomes" id="UP000191554"/>
    </source>
</evidence>
<protein>
    <submittedName>
        <fullName evidence="2">Uncharacterized protein</fullName>
    </submittedName>
</protein>
<name>A0A1V4SHU1_RUMHU</name>
<dbReference type="Proteomes" id="UP000191554">
    <property type="component" value="Unassembled WGS sequence"/>
</dbReference>
<dbReference type="STRING" id="48256.CLHUN_26290"/>
<keyword evidence="1" id="KW-0812">Transmembrane</keyword>
<dbReference type="EMBL" id="MZGX01000017">
    <property type="protein sequence ID" value="OPX43482.1"/>
    <property type="molecule type" value="Genomic_DNA"/>
</dbReference>
<comment type="caution">
    <text evidence="2">The sequence shown here is derived from an EMBL/GenBank/DDBJ whole genome shotgun (WGS) entry which is preliminary data.</text>
</comment>
<keyword evidence="3" id="KW-1185">Reference proteome</keyword>
<dbReference type="OrthoDB" id="1739944at2"/>
<proteinExistence type="predicted"/>
<dbReference type="AlphaFoldDB" id="A0A1V4SHU1"/>